<evidence type="ECO:0000256" key="10">
    <source>
        <dbReference type="ARBA" id="ARBA00023067"/>
    </source>
</evidence>
<evidence type="ECO:0000313" key="18">
    <source>
        <dbReference type="Ensembl" id="ENSLAFP00000027201.1"/>
    </source>
</evidence>
<feature type="coiled-coil region" evidence="16">
    <location>
        <begin position="728"/>
        <end position="804"/>
    </location>
</feature>
<dbReference type="SUPFAM" id="SSF75553">
    <property type="entry name" value="Smc hinge domain"/>
    <property type="match status" value="1"/>
</dbReference>
<reference evidence="18" key="3">
    <citation type="submission" date="2025-09" db="UniProtKB">
        <authorList>
            <consortium name="Ensembl"/>
        </authorList>
    </citation>
    <scope>IDENTIFICATION</scope>
    <source>
        <strain evidence="18">Isolate ISIS603380</strain>
    </source>
</reference>
<dbReference type="GO" id="GO:0000775">
    <property type="term" value="C:chromosome, centromeric region"/>
    <property type="evidence" value="ECO:0007669"/>
    <property type="project" value="Ensembl"/>
</dbReference>
<dbReference type="FunFam" id="3.40.50.300:FF:000585">
    <property type="entry name" value="Structural maintenance of chromosomes 4"/>
    <property type="match status" value="1"/>
</dbReference>
<protein>
    <recommendedName>
        <fullName evidence="15">Structural maintenance of chromosomes protein</fullName>
    </recommendedName>
</protein>
<dbReference type="STRING" id="9785.ENSLAFP00000027201"/>
<dbReference type="GO" id="GO:0010032">
    <property type="term" value="P:meiotic chromosome condensation"/>
    <property type="evidence" value="ECO:0007669"/>
    <property type="project" value="Ensembl"/>
</dbReference>
<dbReference type="GO" id="GO:0051301">
    <property type="term" value="P:cell division"/>
    <property type="evidence" value="ECO:0007669"/>
    <property type="project" value="UniProtKB-KW"/>
</dbReference>
<dbReference type="Proteomes" id="UP000007646">
    <property type="component" value="Unassembled WGS sequence"/>
</dbReference>
<evidence type="ECO:0000256" key="6">
    <source>
        <dbReference type="ARBA" id="ARBA00022741"/>
    </source>
</evidence>
<dbReference type="GO" id="GO:0007076">
    <property type="term" value="P:mitotic chromosome condensation"/>
    <property type="evidence" value="ECO:0007669"/>
    <property type="project" value="Ensembl"/>
</dbReference>
<dbReference type="SUPFAM" id="SSF57997">
    <property type="entry name" value="Tropomyosin"/>
    <property type="match status" value="2"/>
</dbReference>
<dbReference type="GO" id="GO:0000796">
    <property type="term" value="C:condensin complex"/>
    <property type="evidence" value="ECO:0007669"/>
    <property type="project" value="Ensembl"/>
</dbReference>
<keyword evidence="9 16" id="KW-0175">Coiled coil</keyword>
<dbReference type="GO" id="GO:0005829">
    <property type="term" value="C:cytosol"/>
    <property type="evidence" value="ECO:0007669"/>
    <property type="project" value="Ensembl"/>
</dbReference>
<keyword evidence="7" id="KW-0498">Mitosis</keyword>
<dbReference type="eggNOG" id="KOG0996">
    <property type="taxonomic scope" value="Eukaryota"/>
</dbReference>
<dbReference type="InterPro" id="IPR027417">
    <property type="entry name" value="P-loop_NTPase"/>
</dbReference>
<dbReference type="FunFam" id="3.40.50.300:FF:000481">
    <property type="entry name" value="Structural maintenance of chromosomes 4"/>
    <property type="match status" value="1"/>
</dbReference>
<dbReference type="GO" id="GO:0000794">
    <property type="term" value="C:condensed nuclear chromosome"/>
    <property type="evidence" value="ECO:0007669"/>
    <property type="project" value="Ensembl"/>
</dbReference>
<dbReference type="PIRSF" id="PIRSF005719">
    <property type="entry name" value="SMC"/>
    <property type="match status" value="1"/>
</dbReference>
<feature type="coiled-coil region" evidence="16">
    <location>
        <begin position="851"/>
        <end position="970"/>
    </location>
</feature>
<evidence type="ECO:0000256" key="7">
    <source>
        <dbReference type="ARBA" id="ARBA00022776"/>
    </source>
</evidence>
<dbReference type="InParanoid" id="G3UH93"/>
<evidence type="ECO:0000256" key="13">
    <source>
        <dbReference type="ARBA" id="ARBA00058936"/>
    </source>
</evidence>
<dbReference type="GO" id="GO:0005524">
    <property type="term" value="F:ATP binding"/>
    <property type="evidence" value="ECO:0007669"/>
    <property type="project" value="UniProtKB-KW"/>
</dbReference>
<organism evidence="18 19">
    <name type="scientific">Loxodonta africana</name>
    <name type="common">African elephant</name>
    <dbReference type="NCBI Taxonomy" id="9785"/>
    <lineage>
        <taxon>Eukaryota</taxon>
        <taxon>Metazoa</taxon>
        <taxon>Chordata</taxon>
        <taxon>Craniata</taxon>
        <taxon>Vertebrata</taxon>
        <taxon>Euteleostomi</taxon>
        <taxon>Mammalia</taxon>
        <taxon>Eutheria</taxon>
        <taxon>Afrotheria</taxon>
        <taxon>Proboscidea</taxon>
        <taxon>Elephantidae</taxon>
        <taxon>Loxodonta</taxon>
    </lineage>
</organism>
<evidence type="ECO:0000256" key="11">
    <source>
        <dbReference type="ARBA" id="ARBA00023242"/>
    </source>
</evidence>
<evidence type="ECO:0000256" key="12">
    <source>
        <dbReference type="ARBA" id="ARBA00023306"/>
    </source>
</evidence>
<evidence type="ECO:0000256" key="14">
    <source>
        <dbReference type="ARBA" id="ARBA00063742"/>
    </source>
</evidence>
<evidence type="ECO:0000256" key="1">
    <source>
        <dbReference type="ARBA" id="ARBA00004123"/>
    </source>
</evidence>
<keyword evidence="12" id="KW-0131">Cell cycle</keyword>
<dbReference type="FunFam" id="3.30.70.1620:FF:000003">
    <property type="entry name" value="Structural maintenance of chromosomes 4"/>
    <property type="match status" value="1"/>
</dbReference>
<feature type="coiled-coil region" evidence="16">
    <location>
        <begin position="314"/>
        <end position="534"/>
    </location>
</feature>
<dbReference type="Gene3D" id="3.30.70.1620">
    <property type="match status" value="1"/>
</dbReference>
<keyword evidence="4" id="KW-0158">Chromosome</keyword>
<dbReference type="SUPFAM" id="SSF52540">
    <property type="entry name" value="P-loop containing nucleoside triphosphate hydrolases"/>
    <property type="match status" value="1"/>
</dbReference>
<dbReference type="InterPro" id="IPR036277">
    <property type="entry name" value="SMC_hinge_sf"/>
</dbReference>
<dbReference type="GO" id="GO:1905821">
    <property type="term" value="P:positive regulation of chromosome condensation"/>
    <property type="evidence" value="ECO:0007669"/>
    <property type="project" value="Ensembl"/>
</dbReference>
<evidence type="ECO:0000256" key="15">
    <source>
        <dbReference type="PIRNR" id="PIRNR005719"/>
    </source>
</evidence>
<feature type="domain" description="SMC hinge" evidence="17">
    <location>
        <begin position="572"/>
        <end position="687"/>
    </location>
</feature>
<dbReference type="GO" id="GO:0016607">
    <property type="term" value="C:nuclear speck"/>
    <property type="evidence" value="ECO:0007669"/>
    <property type="project" value="Ensembl"/>
</dbReference>
<evidence type="ECO:0000313" key="19">
    <source>
        <dbReference type="Proteomes" id="UP000007646"/>
    </source>
</evidence>
<dbReference type="Gene3D" id="3.40.50.300">
    <property type="entry name" value="P-loop containing nucleotide triphosphate hydrolases"/>
    <property type="match status" value="2"/>
</dbReference>
<dbReference type="GeneTree" id="ENSGT00900000141094"/>
<reference evidence="18" key="2">
    <citation type="submission" date="2025-08" db="UniProtKB">
        <authorList>
            <consortium name="Ensembl"/>
        </authorList>
    </citation>
    <scope>IDENTIFICATION</scope>
    <source>
        <strain evidence="18">Isolate ISIS603380</strain>
    </source>
</reference>
<dbReference type="InterPro" id="IPR010935">
    <property type="entry name" value="SMC_hinge"/>
</dbReference>
<dbReference type="Pfam" id="PF02463">
    <property type="entry name" value="SMC_N"/>
    <property type="match status" value="1"/>
</dbReference>
<comment type="subunit">
    <text evidence="14">Forms a heterodimer with SMC2. Component of the condensin complex, which contains the SMC2 and SMC4 heterodimer, and three non SMC subunits that probably regulate the complex: BRRN1/CAPH, CNAP1/CAPD2 and CAPG.</text>
</comment>
<evidence type="ECO:0000256" key="9">
    <source>
        <dbReference type="ARBA" id="ARBA00023054"/>
    </source>
</evidence>
<evidence type="ECO:0000256" key="5">
    <source>
        <dbReference type="ARBA" id="ARBA00022618"/>
    </source>
</evidence>
<keyword evidence="8" id="KW-0067">ATP-binding</keyword>
<dbReference type="GO" id="GO:0051984">
    <property type="term" value="P:positive regulation of chromosome segregation"/>
    <property type="evidence" value="ECO:0007669"/>
    <property type="project" value="Ensembl"/>
</dbReference>
<keyword evidence="19" id="KW-1185">Reference proteome</keyword>
<dbReference type="GO" id="GO:0003697">
    <property type="term" value="F:single-stranded DNA binding"/>
    <property type="evidence" value="ECO:0007669"/>
    <property type="project" value="Ensembl"/>
</dbReference>
<gene>
    <name evidence="18" type="primary">SMC4</name>
</gene>
<comment type="function">
    <text evidence="13">Central component of the condensin complex, a complex required for conversion of interphase chromatin into mitotic-like condense chromosomes. The condensin complex probably introduces positive supercoils into relaxed DNA in the presence of type I topoisomerases and converts nicked DNA into positive knotted forms in the presence of type II topoisomerases.</text>
</comment>
<keyword evidence="10" id="KW-0226">DNA condensation</keyword>
<comment type="subcellular location">
    <subcellularLocation>
        <location evidence="2">Chromosome</location>
    </subcellularLocation>
    <subcellularLocation>
        <location evidence="1 15">Nucleus</location>
    </subcellularLocation>
</comment>
<evidence type="ECO:0000259" key="17">
    <source>
        <dbReference type="SMART" id="SM00968"/>
    </source>
</evidence>
<sequence>ASADLEAPGEDLDSRSLEEILGSVPPPPPPAMTNEAGAPRLMITHIVNQDFKSYAGEKILGPFHKRFSCIIGPNGSGKSNVIDSMLFVFGYRAQKIRSKKLSVLIHNSDEHKDIQSCTVEVHFQKIIDKEGDDYEVIPNSNFYVSRTAYRDNTSVYHISGKKKTFKDVGNLLRSHGIDLDHNRFLILQGEVEQIAMMKPKGQTEHDEGMLEYLEDIIGCGRLNEPIKVLCRRVEILNEHRGEKLNRVKMVEKEKDALEGEKNIAVEFLTLENEIFRKKSHVCQYYIYDLQKRITEMQTQKEKIHEDTKEINEKSNILSNEMKTKNKAVKDAEKKLNKVTKFIEENKEKFTQLDLEDVHVREKLKHVTSKAKKLEKQLQKDKEKVEEYKSIPAKSESIITEATSRNNVLEKEKEKEEKKLREVMDSLKRETQGLQKEKESREKELMGFSKSVNEARSKMDVAQSELDIYLSRHNTAASQLRKAQEALTAASETLKERKAAIGDIEAKLPHTERELKEKEKELQKLTQEEINLKSLVHDLFQKVEEAKSSLATNRSRGKVLDAIIQEKKSGRIPGIYGRLGDLGAIDEKYDVAISSCCHALDYIVVDTIDTAQECVNFLKRQNIGVATFIGLDKMAVWEKKMTKIQTPENTPRLFDLVNVKDEKIRQAFYFALRDTLVANSLDQATRVAYQKDRRWRVVTLQGQIIEQSGTMTGGGSKVMKGRMGSSVMVEISEEEVNKMESQLQRDSQKAVQIQERKVQLEEAVVKLRHSEREMRNTLEKFTASIQHLSEQEEYLNVQVKELEANVLATAPDQKKQKLLEENVSAFKTEYNNVAEKAGKVEAEVKRLHNIIVEINNHKLKSQQDKLDQINKQLDECASAVTKAQVAIKTADSALKIKVQDSVFRTEKEIKDTQKEIDDFTAELKSLEDKATEVVKNTNAAEESLPEIQKEHRNLLQELKVIQENEHALQKDALSIKLKLEQIDGHIAEHNSKIKYWQKEISKISLHRIEDSPVEEVSVLRPEDLETIKNPDSITNQIALLEAQCHEIKPNLGAIAEYKKKEELYLQRVAELDKITYERDRFREAYEDLRKQRLNEFMAGFYVITNKLKENYQMLTLGGDAELELVDSLDPFSEGIMFSVRPPKKSWKKIFNLSGGEKTLSSLALVFALHHYKPTPLYFMDEIDAALDFKNVSIVAFYIYEQTKNAQFIIISLRNNMFEISDRLIGIYKTYNITKSVAVNPKEIASKGLC</sequence>
<name>G3UH93_LOXAF</name>
<dbReference type="GO" id="GO:0003682">
    <property type="term" value="F:chromatin binding"/>
    <property type="evidence" value="ECO:0007669"/>
    <property type="project" value="Ensembl"/>
</dbReference>
<dbReference type="InterPro" id="IPR003395">
    <property type="entry name" value="RecF/RecN/SMC_N"/>
</dbReference>
<dbReference type="PANTHER" id="PTHR18937">
    <property type="entry name" value="STRUCTURAL MAINTENANCE OF CHROMOSOMES SMC FAMILY MEMBER"/>
    <property type="match status" value="1"/>
</dbReference>
<evidence type="ECO:0000256" key="8">
    <source>
        <dbReference type="ARBA" id="ARBA00022840"/>
    </source>
</evidence>
<keyword evidence="11 15" id="KW-0539">Nucleus</keyword>
<dbReference type="Gene3D" id="1.20.1060.20">
    <property type="match status" value="1"/>
</dbReference>
<dbReference type="GO" id="GO:0016887">
    <property type="term" value="F:ATP hydrolysis activity"/>
    <property type="evidence" value="ECO:0007669"/>
    <property type="project" value="InterPro"/>
</dbReference>
<evidence type="ECO:0000256" key="16">
    <source>
        <dbReference type="SAM" id="Coils"/>
    </source>
</evidence>
<dbReference type="InterPro" id="IPR024704">
    <property type="entry name" value="SMC"/>
</dbReference>
<evidence type="ECO:0000256" key="2">
    <source>
        <dbReference type="ARBA" id="ARBA00004286"/>
    </source>
</evidence>
<dbReference type="SMART" id="SM00968">
    <property type="entry name" value="SMC_hinge"/>
    <property type="match status" value="1"/>
</dbReference>
<dbReference type="GO" id="GO:0051383">
    <property type="term" value="P:kinetochore organization"/>
    <property type="evidence" value="ECO:0007669"/>
    <property type="project" value="Ensembl"/>
</dbReference>
<dbReference type="FunCoup" id="G3UH93">
    <property type="interactions" value="1304"/>
</dbReference>
<dbReference type="GO" id="GO:1905820">
    <property type="term" value="P:positive regulation of chromosome separation"/>
    <property type="evidence" value="ECO:0007669"/>
    <property type="project" value="Ensembl"/>
</dbReference>
<keyword evidence="6" id="KW-0547">Nucleotide-binding</keyword>
<dbReference type="Pfam" id="PF06470">
    <property type="entry name" value="SMC_hinge"/>
    <property type="match status" value="1"/>
</dbReference>
<dbReference type="Ensembl" id="ENSLAFT00000032450.1">
    <property type="protein sequence ID" value="ENSLAFP00000027201.1"/>
    <property type="gene ID" value="ENSLAFG00000017104.3"/>
</dbReference>
<proteinExistence type="inferred from homology"/>
<dbReference type="AlphaFoldDB" id="G3UH93"/>
<accession>G3UH93</accession>
<reference evidence="18 19" key="1">
    <citation type="submission" date="2009-06" db="EMBL/GenBank/DDBJ databases">
        <title>The Genome Sequence of Loxodonta africana (African elephant).</title>
        <authorList>
            <person name="Di Palma F."/>
            <person name="Heiman D."/>
            <person name="Young S."/>
            <person name="Johnson J."/>
            <person name="Lander E.S."/>
            <person name="Lindblad-Toh K."/>
        </authorList>
    </citation>
    <scope>NUCLEOTIDE SEQUENCE [LARGE SCALE GENOMIC DNA]</scope>
    <source>
        <strain evidence="18 19">Isolate ISIS603380</strain>
    </source>
</reference>
<dbReference type="OMA" id="CPALDNM"/>
<dbReference type="FunFam" id="1.20.1060.20:FF:000003">
    <property type="entry name" value="Structural maintenance of chromosomes 4"/>
    <property type="match status" value="1"/>
</dbReference>
<evidence type="ECO:0000256" key="4">
    <source>
        <dbReference type="ARBA" id="ARBA00022454"/>
    </source>
</evidence>
<keyword evidence="5" id="KW-0132">Cell division</keyword>
<dbReference type="GO" id="GO:0045132">
    <property type="term" value="P:meiotic chromosome segregation"/>
    <property type="evidence" value="ECO:0007669"/>
    <property type="project" value="Ensembl"/>
</dbReference>
<dbReference type="PANTHER" id="PTHR18937:SF172">
    <property type="entry name" value="STRUCTURAL MAINTENANCE OF CHROMOSOMES PROTEIN"/>
    <property type="match status" value="1"/>
</dbReference>
<evidence type="ECO:0000256" key="3">
    <source>
        <dbReference type="ARBA" id="ARBA00006005"/>
    </source>
</evidence>
<comment type="similarity">
    <text evidence="3">Belongs to the SMC family. SMC4 subfamily.</text>
</comment>